<reference evidence="1 2" key="1">
    <citation type="journal article" date="2020" name="bioRxiv">
        <title>Whole genome comparisons of ergot fungi reveals the divergence and evolution of species within the genus Claviceps are the result of varying mechanisms driving genome evolution and host range expansion.</title>
        <authorList>
            <person name="Wyka S.A."/>
            <person name="Mondo S.J."/>
            <person name="Liu M."/>
            <person name="Dettman J."/>
            <person name="Nalam V."/>
            <person name="Broders K.D."/>
        </authorList>
    </citation>
    <scope>NUCLEOTIDE SEQUENCE [LARGE SCALE GENOMIC DNA]</scope>
    <source>
        <strain evidence="1 2">LM576</strain>
    </source>
</reference>
<keyword evidence="2" id="KW-1185">Reference proteome</keyword>
<sequence>MLDASQELQTKSAQDLTIMKAETASKNVALLNEADESVLLTRATSALRNQVDQDSTDPAWLTVQGLDVIELREYVIPSIEQYQGRLEMFDMSNAETASIPNYPPAKELKLVLRQRGQCEKVPSFQSGAHDRLTGMLQSLRYLFDEIEEESREGFRDLGQRLDGDTLGLKVTIPNRNFMARMNNSTVVHEDARLAPFYSVLTGELIPNCPSTLRELNAVPAGDIKAILIELGEVAVMDREGDKRRQLETAFGVKTRAVAVQTGQRATGVKRGFTNILLVERLHGILRRAQGAPNPVSVIGDVDPQVLEMPGYLEYTNI</sequence>
<dbReference type="Proteomes" id="UP000732380">
    <property type="component" value="Unassembled WGS sequence"/>
</dbReference>
<evidence type="ECO:0000313" key="2">
    <source>
        <dbReference type="Proteomes" id="UP000732380"/>
    </source>
</evidence>
<name>A0A9P7Q5R4_9HYPO</name>
<evidence type="ECO:0000313" key="1">
    <source>
        <dbReference type="EMBL" id="KAG6121664.1"/>
    </source>
</evidence>
<accession>A0A9P7Q5R4</accession>
<organism evidence="1 2">
    <name type="scientific">Claviceps humidiphila</name>
    <dbReference type="NCBI Taxonomy" id="1294629"/>
    <lineage>
        <taxon>Eukaryota</taxon>
        <taxon>Fungi</taxon>
        <taxon>Dikarya</taxon>
        <taxon>Ascomycota</taxon>
        <taxon>Pezizomycotina</taxon>
        <taxon>Sordariomycetes</taxon>
        <taxon>Hypocreomycetidae</taxon>
        <taxon>Hypocreales</taxon>
        <taxon>Clavicipitaceae</taxon>
        <taxon>Claviceps</taxon>
    </lineage>
</organism>
<proteinExistence type="predicted"/>
<dbReference type="EMBL" id="SRQM01000032">
    <property type="protein sequence ID" value="KAG6121664.1"/>
    <property type="molecule type" value="Genomic_DNA"/>
</dbReference>
<protein>
    <submittedName>
        <fullName evidence="1">Uncharacterized protein</fullName>
    </submittedName>
</protein>
<comment type="caution">
    <text evidence="1">The sequence shown here is derived from an EMBL/GenBank/DDBJ whole genome shotgun (WGS) entry which is preliminary data.</text>
</comment>
<dbReference type="AlphaFoldDB" id="A0A9P7Q5R4"/>
<gene>
    <name evidence="1" type="ORF">E4U13_004118</name>
</gene>